<sequence length="154" mass="15049">MANSSTMSRNTYAVIAAAAALGLAAAGCSGPTNSAAKTPSPASAAQLQSLIPTPANTQRTDGPGSIPDDGIALHFLVGGASTGVMDAYKTALQGKGWTVTVVSSGGWQGAGGATYTATQGDTYGVFTGGGTEATTDVHACAWPSRPANPNCGGK</sequence>
<evidence type="ECO:0000256" key="1">
    <source>
        <dbReference type="SAM" id="SignalP"/>
    </source>
</evidence>
<feature type="signal peptide" evidence="1">
    <location>
        <begin position="1"/>
        <end position="34"/>
    </location>
</feature>
<proteinExistence type="predicted"/>
<dbReference type="RefSeq" id="WP_232079386.1">
    <property type="nucleotide sequence ID" value="NZ_AP022613.1"/>
</dbReference>
<evidence type="ECO:0000313" key="3">
    <source>
        <dbReference type="Proteomes" id="UP000467385"/>
    </source>
</evidence>
<dbReference type="Proteomes" id="UP000467385">
    <property type="component" value="Chromosome"/>
</dbReference>
<gene>
    <name evidence="2" type="ORF">MCNS_44350</name>
</gene>
<keyword evidence="3" id="KW-1185">Reference proteome</keyword>
<dbReference type="AlphaFoldDB" id="A0A7I7YJT5"/>
<feature type="chain" id="PRO_5039677676" evidence="1">
    <location>
        <begin position="35"/>
        <end position="154"/>
    </location>
</feature>
<reference evidence="2 3" key="1">
    <citation type="journal article" date="2019" name="Emerg. Microbes Infect.">
        <title>Comprehensive subspecies identification of 175 nontuberculous mycobacteria species based on 7547 genomic profiles.</title>
        <authorList>
            <person name="Matsumoto Y."/>
            <person name="Kinjo T."/>
            <person name="Motooka D."/>
            <person name="Nabeya D."/>
            <person name="Jung N."/>
            <person name="Uechi K."/>
            <person name="Horii T."/>
            <person name="Iida T."/>
            <person name="Fujita J."/>
            <person name="Nakamura S."/>
        </authorList>
    </citation>
    <scope>NUCLEOTIDE SEQUENCE [LARGE SCALE GENOMIC DNA]</scope>
    <source>
        <strain evidence="2 3">JCM 14738</strain>
    </source>
</reference>
<organism evidence="2 3">
    <name type="scientific">Mycobacterium conspicuum</name>
    <dbReference type="NCBI Taxonomy" id="44010"/>
    <lineage>
        <taxon>Bacteria</taxon>
        <taxon>Bacillati</taxon>
        <taxon>Actinomycetota</taxon>
        <taxon>Actinomycetes</taxon>
        <taxon>Mycobacteriales</taxon>
        <taxon>Mycobacteriaceae</taxon>
        <taxon>Mycobacterium</taxon>
    </lineage>
</organism>
<name>A0A7I7YJT5_9MYCO</name>
<accession>A0A7I7YJT5</accession>
<protein>
    <submittedName>
        <fullName evidence="2">Uncharacterized protein</fullName>
    </submittedName>
</protein>
<keyword evidence="1" id="KW-0732">Signal</keyword>
<evidence type="ECO:0000313" key="2">
    <source>
        <dbReference type="EMBL" id="BBZ41372.1"/>
    </source>
</evidence>
<dbReference type="EMBL" id="AP022613">
    <property type="protein sequence ID" value="BBZ41372.1"/>
    <property type="molecule type" value="Genomic_DNA"/>
</dbReference>